<gene>
    <name evidence="2" type="ORF">RN98_03020</name>
</gene>
<keyword evidence="1" id="KW-0812">Transmembrane</keyword>
<dbReference type="EMBL" id="CP012713">
    <property type="protein sequence ID" value="ALF17202.1"/>
    <property type="molecule type" value="Genomic_DNA"/>
</dbReference>
<evidence type="ECO:0000313" key="3">
    <source>
        <dbReference type="Proteomes" id="UP000063147"/>
    </source>
</evidence>
<dbReference type="Proteomes" id="UP000063147">
    <property type="component" value="Chromosome"/>
</dbReference>
<organism evidence="2">
    <name type="scientific">Fusobacterium animalis</name>
    <dbReference type="NCBI Taxonomy" id="76859"/>
    <lineage>
        <taxon>Bacteria</taxon>
        <taxon>Fusobacteriati</taxon>
        <taxon>Fusobacteriota</taxon>
        <taxon>Fusobacteriia</taxon>
        <taxon>Fusobacteriales</taxon>
        <taxon>Fusobacteriaceae</taxon>
        <taxon>Fusobacterium</taxon>
    </lineage>
</organism>
<feature type="transmembrane region" description="Helical" evidence="1">
    <location>
        <begin position="7"/>
        <end position="27"/>
    </location>
</feature>
<evidence type="ECO:0000313" key="2">
    <source>
        <dbReference type="EMBL" id="ALF17202.1"/>
    </source>
</evidence>
<dbReference type="AlphaFoldDB" id="A0A0M4SNT0"/>
<accession>A0A0M4SNT0</accession>
<keyword evidence="1" id="KW-0472">Membrane</keyword>
<evidence type="ECO:0000256" key="1">
    <source>
        <dbReference type="SAM" id="Phobius"/>
    </source>
</evidence>
<name>A0A0M4SNT0_9FUSO</name>
<protein>
    <submittedName>
        <fullName evidence="2">Uncharacterized protein</fullName>
    </submittedName>
</protein>
<reference evidence="2 3" key="1">
    <citation type="submission" date="2015-09" db="EMBL/GenBank/DDBJ databases">
        <authorList>
            <person name="Jackson K.R."/>
            <person name="Lunt B.L."/>
            <person name="Fisher J.N.B."/>
            <person name="Gardner A.V."/>
            <person name="Bailey M.E."/>
            <person name="Deus L.M."/>
            <person name="Earl A.S."/>
            <person name="Gibby P.D."/>
            <person name="Hartmann K.A."/>
            <person name="Liu J.E."/>
            <person name="Manci A.M."/>
            <person name="Nielsen D.A."/>
            <person name="Solomon M.B."/>
            <person name="Breakwell D.P."/>
            <person name="Burnett S.H."/>
            <person name="Grose J.H."/>
        </authorList>
    </citation>
    <scope>NUCLEOTIDE SEQUENCE [LARGE SCALE GENOMIC DNA]</scope>
    <source>
        <strain evidence="2 3">KCOM 1279</strain>
    </source>
</reference>
<keyword evidence="1" id="KW-1133">Transmembrane helix</keyword>
<sequence>MKQNAEFIINSLIFIFFLKNSIIKIIIYEKHKKQKTGNTFFSISLGPFPITKVTKGVIVSNTLNNTMYFVFSILKKYLIKFISTMVKHIAEISNNTKNIKKKNNDITTPFKPTAKLFLIFSK</sequence>
<proteinExistence type="predicted"/>